<proteinExistence type="predicted"/>
<dbReference type="EMBL" id="HBEM01010451">
    <property type="protein sequence ID" value="CAD8443638.1"/>
    <property type="molecule type" value="Transcribed_RNA"/>
</dbReference>
<evidence type="ECO:0000313" key="1">
    <source>
        <dbReference type="EMBL" id="CAD8443638.1"/>
    </source>
</evidence>
<dbReference type="EMBL" id="HBEM01010452">
    <property type="protein sequence ID" value="CAD8443640.1"/>
    <property type="molecule type" value="Transcribed_RNA"/>
</dbReference>
<sequence>MDRVKVRAFSLSLQSLSHNLRSLPAFLAFSSVSHISRSRCIQSRIYFTISSYLLALSAVTISPDTSFTSQAGDKRGASMRKRLVNQCLGSTGTCYQAFSMFNTTFHSE</sequence>
<organism evidence="1">
    <name type="scientific">Amorphochlora amoebiformis</name>
    <dbReference type="NCBI Taxonomy" id="1561963"/>
    <lineage>
        <taxon>Eukaryota</taxon>
        <taxon>Sar</taxon>
        <taxon>Rhizaria</taxon>
        <taxon>Cercozoa</taxon>
        <taxon>Chlorarachniophyceae</taxon>
        <taxon>Amorphochlora</taxon>
    </lineage>
</organism>
<gene>
    <name evidence="1" type="ORF">LAMO00422_LOCUS7320</name>
    <name evidence="2" type="ORF">LAMO00422_LOCUS7321</name>
</gene>
<evidence type="ECO:0000313" key="2">
    <source>
        <dbReference type="EMBL" id="CAD8443640.1"/>
    </source>
</evidence>
<protein>
    <submittedName>
        <fullName evidence="1">Uncharacterized protein</fullName>
    </submittedName>
</protein>
<accession>A0A6T6TPF1</accession>
<reference evidence="1" key="1">
    <citation type="submission" date="2021-01" db="EMBL/GenBank/DDBJ databases">
        <authorList>
            <person name="Corre E."/>
            <person name="Pelletier E."/>
            <person name="Niang G."/>
            <person name="Scheremetjew M."/>
            <person name="Finn R."/>
            <person name="Kale V."/>
            <person name="Holt S."/>
            <person name="Cochrane G."/>
            <person name="Meng A."/>
            <person name="Brown T."/>
            <person name="Cohen L."/>
        </authorList>
    </citation>
    <scope>NUCLEOTIDE SEQUENCE</scope>
    <source>
        <strain evidence="1">CCMP2058</strain>
    </source>
</reference>
<dbReference type="AlphaFoldDB" id="A0A6T6TPF1"/>
<name>A0A6T6TPF1_9EUKA</name>